<reference evidence="2" key="1">
    <citation type="submission" date="2020-02" db="EMBL/GenBank/DDBJ databases">
        <authorList>
            <person name="Meier V. D."/>
        </authorList>
    </citation>
    <scope>NUCLEOTIDE SEQUENCE</scope>
    <source>
        <strain evidence="2">AVDCRST_MAG68</strain>
    </source>
</reference>
<evidence type="ECO:0000256" key="1">
    <source>
        <dbReference type="SAM" id="Phobius"/>
    </source>
</evidence>
<organism evidence="2">
    <name type="scientific">uncultured Gemmatimonadota bacterium</name>
    <dbReference type="NCBI Taxonomy" id="203437"/>
    <lineage>
        <taxon>Bacteria</taxon>
        <taxon>Pseudomonadati</taxon>
        <taxon>Gemmatimonadota</taxon>
        <taxon>environmental samples</taxon>
    </lineage>
</organism>
<sequence length="84" mass="9211">MIAVLVVAAVSAAGWATSGWLPWLAFVLSQVPAAVVVGALLWHLADRIPWDVRPIRSYRPEPIPVVEPELAPTRLDDYRARKAA</sequence>
<keyword evidence="1" id="KW-1133">Transmembrane helix</keyword>
<accession>A0A6J4MNW7</accession>
<feature type="transmembrane region" description="Helical" evidence="1">
    <location>
        <begin position="23"/>
        <end position="45"/>
    </location>
</feature>
<dbReference type="EMBL" id="CADCTW010000217">
    <property type="protein sequence ID" value="CAA9364911.1"/>
    <property type="molecule type" value="Genomic_DNA"/>
</dbReference>
<gene>
    <name evidence="2" type="ORF">AVDCRST_MAG68-5091</name>
</gene>
<protein>
    <submittedName>
        <fullName evidence="2">Uncharacterized protein</fullName>
    </submittedName>
</protein>
<proteinExistence type="predicted"/>
<evidence type="ECO:0000313" key="2">
    <source>
        <dbReference type="EMBL" id="CAA9364911.1"/>
    </source>
</evidence>
<keyword evidence="1" id="KW-0472">Membrane</keyword>
<keyword evidence="1" id="KW-0812">Transmembrane</keyword>
<name>A0A6J4MNW7_9BACT</name>
<dbReference type="AlphaFoldDB" id="A0A6J4MNW7"/>